<protein>
    <recommendedName>
        <fullName evidence="5">Nephrocystin 3-like N-terminal domain-containing protein</fullName>
    </recommendedName>
</protein>
<dbReference type="Proteomes" id="UP001219525">
    <property type="component" value="Unassembled WGS sequence"/>
</dbReference>
<dbReference type="InterPro" id="IPR015943">
    <property type="entry name" value="WD40/YVTN_repeat-like_dom_sf"/>
</dbReference>
<evidence type="ECO:0000313" key="7">
    <source>
        <dbReference type="Proteomes" id="UP001219525"/>
    </source>
</evidence>
<feature type="repeat" description="WD" evidence="3">
    <location>
        <begin position="946"/>
        <end position="987"/>
    </location>
</feature>
<reference evidence="6" key="1">
    <citation type="submission" date="2023-03" db="EMBL/GenBank/DDBJ databases">
        <title>Massive genome expansion in bonnet fungi (Mycena s.s.) driven by repeated elements and novel gene families across ecological guilds.</title>
        <authorList>
            <consortium name="Lawrence Berkeley National Laboratory"/>
            <person name="Harder C.B."/>
            <person name="Miyauchi S."/>
            <person name="Viragh M."/>
            <person name="Kuo A."/>
            <person name="Thoen E."/>
            <person name="Andreopoulos B."/>
            <person name="Lu D."/>
            <person name="Skrede I."/>
            <person name="Drula E."/>
            <person name="Henrissat B."/>
            <person name="Morin E."/>
            <person name="Kohler A."/>
            <person name="Barry K."/>
            <person name="LaButti K."/>
            <person name="Morin E."/>
            <person name="Salamov A."/>
            <person name="Lipzen A."/>
            <person name="Mereny Z."/>
            <person name="Hegedus B."/>
            <person name="Baldrian P."/>
            <person name="Stursova M."/>
            <person name="Weitz H."/>
            <person name="Taylor A."/>
            <person name="Grigoriev I.V."/>
            <person name="Nagy L.G."/>
            <person name="Martin F."/>
            <person name="Kauserud H."/>
        </authorList>
    </citation>
    <scope>NUCLEOTIDE SEQUENCE</scope>
    <source>
        <strain evidence="6">9144</strain>
    </source>
</reference>
<feature type="repeat" description="WD" evidence="3">
    <location>
        <begin position="860"/>
        <end position="901"/>
    </location>
</feature>
<dbReference type="InterPro" id="IPR056884">
    <property type="entry name" value="NPHP3-like_N"/>
</dbReference>
<dbReference type="Gene3D" id="3.40.50.300">
    <property type="entry name" value="P-loop containing nucleotide triphosphate hydrolases"/>
    <property type="match status" value="1"/>
</dbReference>
<dbReference type="InterPro" id="IPR001680">
    <property type="entry name" value="WD40_rpt"/>
</dbReference>
<dbReference type="PRINTS" id="PR00320">
    <property type="entry name" value="GPROTEINBRPT"/>
</dbReference>
<dbReference type="SUPFAM" id="SSF50978">
    <property type="entry name" value="WD40 repeat-like"/>
    <property type="match status" value="1"/>
</dbReference>
<feature type="repeat" description="WD" evidence="3">
    <location>
        <begin position="1032"/>
        <end position="1073"/>
    </location>
</feature>
<dbReference type="CDD" id="cd00200">
    <property type="entry name" value="WD40"/>
    <property type="match status" value="1"/>
</dbReference>
<dbReference type="SMART" id="SM00320">
    <property type="entry name" value="WD40"/>
    <property type="match status" value="7"/>
</dbReference>
<dbReference type="SUPFAM" id="SSF52540">
    <property type="entry name" value="P-loop containing nucleoside triphosphate hydrolases"/>
    <property type="match status" value="1"/>
</dbReference>
<dbReference type="InterPro" id="IPR019775">
    <property type="entry name" value="WD40_repeat_CS"/>
</dbReference>
<evidence type="ECO:0000256" key="2">
    <source>
        <dbReference type="ARBA" id="ARBA00022737"/>
    </source>
</evidence>
<feature type="region of interest" description="Disordered" evidence="4">
    <location>
        <begin position="1143"/>
        <end position="1164"/>
    </location>
</feature>
<name>A0AAD6XV70_9AGAR</name>
<keyword evidence="2" id="KW-0677">Repeat</keyword>
<feature type="domain" description="Nephrocystin 3-like N-terminal" evidence="5">
    <location>
        <begin position="319"/>
        <end position="481"/>
    </location>
</feature>
<sequence length="1307" mass="142097">MPSYSLLVQSADGISWKPGPLHRKDPKFYVAISVDKTRIHRTHSVEGKPGPKWNTVNLDLIGLATANPKSIGNLAVRLMNTRDGAALAIKEVQRGTAGIGPGVTIKAFGAAGDSLTTGDGVLNQISPVATTIATALESVTSKLDIIVKLGDQIATIHPYANIAWSVLTAVYKVVKQQESADAKLLGLIVTMNEVYSFVGDMDFLVDKIKSVEDKALAIVKQTVECALFIQEYAAHGFTSRAIRGTWDDMANQIDKLSTTMQDMKRSFEGDLTVQCVFISAKVFDVVERLDESDMLKRLNPVDMNASSRPLCLPGTRGEILNDITAWATVPSDAGNVLWLSGVAGSGKSTVSTTIAESLRGVERLGAFLFFDRNDRARSHPDAVIRTLAYWLALSNPHIASAVSAAIRQDSAVVNAPLPTQFQCLLLGPLKAAEEHIQGPLIVILDALDECGDNDSRLPLLRLLSEELPQLPSFLRVFITSRRDSDITECFGTTFAQRFLETGSSSSNDVEAFIRHELTLISGLPSPEEMQIQALLNLSGGLFIWASTAMKYLRTYRPKERLRILLAQDSTRGFNLDSLYSVALGDSAPWKTEDFAQDARSVLICVVLGRVPMTDTTIDAILSLEEGTSADILTRLGCVIQWSPGNEARTLHASFADYLLNAKRCAAEPWSIDTETGHQLLATRCLEILNSQLKFNICSLEDSHLSNAEVPDIDDLVALNVSTHLKYASCSWYKHVENSLGDTTTTVLNLMRIFSNHQFLYWLEVLSLLVEVPIATDALCAGITYAKQGRDEDLAAFLTDCLKFVETFAKLIGHSAPHIYLSALPFSPKKSGINVQFGHLFPNTLQIGGTLEDWPPTRPLFRGHESVVVTVNFSPDGLRIVSGSDDRTLCIWDARNGALVGAPLEGHTSVVNSVNFSPDGMRIVSGSRDKTLRIWNAQTGAAIGAPLEGHTDEVTSVTFSPDNLKIASGSWDNKIRIWDAQTGAVIGGILEGHTDAVMTVHFSPDSRRIVSGSVDTTLRIWDVETAAPLGETMTGHTDWVASVNFSPDDLRIVSGSHDGTLRIWNSQTGAPIGEPLTGHTGWVTSVNFSPDSRIIVSGSSDSTVRLWDAKNVNFSPDGRTVVSGSREMTLRIWDVRLDELDGTPISDSDDLSTTPTSYDSPTPVADHPIGLPVFNTTFEGDWALDTAGKPMFSVPPWRRDGLYSPRNTLVICAAGTTTLNLDRFVHGTEWQKCIDPNTVCESLVPASDHDHNALTNKVWPCSESAKLAFEIPNINTVAFTTSYVSPHELVPVAASVSVIIGLCPIPIM</sequence>
<dbReference type="Pfam" id="PF00400">
    <property type="entry name" value="WD40"/>
    <property type="match status" value="7"/>
</dbReference>
<dbReference type="PANTHER" id="PTHR45333:SF1">
    <property type="entry name" value="CHROMOSOME UNDETERMINED SCAFFOLD_625, WHOLE GENOME SHOTGUN SEQUENCE"/>
    <property type="match status" value="1"/>
</dbReference>
<dbReference type="InterPro" id="IPR036322">
    <property type="entry name" value="WD40_repeat_dom_sf"/>
</dbReference>
<dbReference type="EMBL" id="JARJCW010000214">
    <property type="protein sequence ID" value="KAJ7186202.1"/>
    <property type="molecule type" value="Genomic_DNA"/>
</dbReference>
<evidence type="ECO:0000256" key="1">
    <source>
        <dbReference type="ARBA" id="ARBA00022574"/>
    </source>
</evidence>
<proteinExistence type="predicted"/>
<evidence type="ECO:0000256" key="3">
    <source>
        <dbReference type="PROSITE-ProRule" id="PRU00221"/>
    </source>
</evidence>
<gene>
    <name evidence="6" type="ORF">GGX14DRAFT_581209</name>
</gene>
<evidence type="ECO:0000313" key="6">
    <source>
        <dbReference type="EMBL" id="KAJ7186202.1"/>
    </source>
</evidence>
<dbReference type="Gene3D" id="2.130.10.10">
    <property type="entry name" value="YVTN repeat-like/Quinoprotein amine dehydrogenase"/>
    <property type="match status" value="4"/>
</dbReference>
<feature type="repeat" description="WD" evidence="3">
    <location>
        <begin position="1111"/>
        <end position="1135"/>
    </location>
</feature>
<keyword evidence="1 3" id="KW-0853">WD repeat</keyword>
<dbReference type="PROSITE" id="PS00678">
    <property type="entry name" value="WD_REPEATS_1"/>
    <property type="match status" value="6"/>
</dbReference>
<dbReference type="PROSITE" id="PS50082">
    <property type="entry name" value="WD_REPEATS_2"/>
    <property type="match status" value="7"/>
</dbReference>
<keyword evidence="7" id="KW-1185">Reference proteome</keyword>
<dbReference type="PROSITE" id="PS50294">
    <property type="entry name" value="WD_REPEATS_REGION"/>
    <property type="match status" value="6"/>
</dbReference>
<dbReference type="PANTHER" id="PTHR45333">
    <property type="entry name" value="MEMBRANE PROTEIN-RELATED"/>
    <property type="match status" value="1"/>
</dbReference>
<accession>A0AAD6XV70</accession>
<organism evidence="6 7">
    <name type="scientific">Mycena pura</name>
    <dbReference type="NCBI Taxonomy" id="153505"/>
    <lineage>
        <taxon>Eukaryota</taxon>
        <taxon>Fungi</taxon>
        <taxon>Dikarya</taxon>
        <taxon>Basidiomycota</taxon>
        <taxon>Agaricomycotina</taxon>
        <taxon>Agaricomycetes</taxon>
        <taxon>Agaricomycetidae</taxon>
        <taxon>Agaricales</taxon>
        <taxon>Marasmiineae</taxon>
        <taxon>Mycenaceae</taxon>
        <taxon>Mycena</taxon>
    </lineage>
</organism>
<dbReference type="InterPro" id="IPR027417">
    <property type="entry name" value="P-loop_NTPase"/>
</dbReference>
<feature type="repeat" description="WD" evidence="3">
    <location>
        <begin position="903"/>
        <end position="944"/>
    </location>
</feature>
<feature type="repeat" description="WD" evidence="3">
    <location>
        <begin position="1075"/>
        <end position="1110"/>
    </location>
</feature>
<comment type="caution">
    <text evidence="6">The sequence shown here is derived from an EMBL/GenBank/DDBJ whole genome shotgun (WGS) entry which is preliminary data.</text>
</comment>
<evidence type="ECO:0000256" key="4">
    <source>
        <dbReference type="SAM" id="MobiDB-lite"/>
    </source>
</evidence>
<evidence type="ECO:0000259" key="5">
    <source>
        <dbReference type="Pfam" id="PF24883"/>
    </source>
</evidence>
<dbReference type="InterPro" id="IPR020472">
    <property type="entry name" value="WD40_PAC1"/>
</dbReference>
<feature type="repeat" description="WD" evidence="3">
    <location>
        <begin position="989"/>
        <end position="1030"/>
    </location>
</feature>
<feature type="compositionally biased region" description="Low complexity" evidence="4">
    <location>
        <begin position="1143"/>
        <end position="1162"/>
    </location>
</feature>
<dbReference type="Pfam" id="PF24883">
    <property type="entry name" value="NPHP3_N"/>
    <property type="match status" value="1"/>
</dbReference>